<dbReference type="EMBL" id="JAFEJS010000012">
    <property type="protein sequence ID" value="MBT1173574.1"/>
    <property type="molecule type" value="Genomic_DNA"/>
</dbReference>
<comment type="caution">
    <text evidence="1">The sequence shown here is derived from an EMBL/GenBank/DDBJ whole genome shotgun (WGS) entry which is preliminary data.</text>
</comment>
<organism evidence="1 2">
    <name type="scientific">Bifidobacterium santillanense</name>
    <dbReference type="NCBI Taxonomy" id="2809028"/>
    <lineage>
        <taxon>Bacteria</taxon>
        <taxon>Bacillati</taxon>
        <taxon>Actinomycetota</taxon>
        <taxon>Actinomycetes</taxon>
        <taxon>Bifidobacteriales</taxon>
        <taxon>Bifidobacteriaceae</taxon>
        <taxon>Bifidobacterium</taxon>
    </lineage>
</organism>
<reference evidence="1 2" key="1">
    <citation type="journal article" date="2021" name="Environ. Microbiol.">
        <title>Genetic insights into the dark matter of the mammalian gut microbiota through targeted genome reconstruction.</title>
        <authorList>
            <person name="Lugli G.A."/>
            <person name="Alessandri G."/>
            <person name="Milani C."/>
            <person name="Viappiani A."/>
            <person name="Fontana F."/>
            <person name="Tarracchini C."/>
            <person name="Mancabelli L."/>
            <person name="Argentini C."/>
            <person name="Ruiz L."/>
            <person name="Margolles A."/>
            <person name="van Sinderen D."/>
            <person name="Turroni F."/>
            <person name="Ventura M."/>
        </authorList>
    </citation>
    <scope>NUCLEOTIDE SEQUENCE [LARGE SCALE GENOMIC DNA]</scope>
    <source>
        <strain evidence="1 2">MA2</strain>
    </source>
</reference>
<dbReference type="Proteomes" id="UP000773064">
    <property type="component" value="Unassembled WGS sequence"/>
</dbReference>
<dbReference type="RefSeq" id="WP_214358827.1">
    <property type="nucleotide sequence ID" value="NZ_JAFEJS010000012.1"/>
</dbReference>
<evidence type="ECO:0000313" key="2">
    <source>
        <dbReference type="Proteomes" id="UP000773064"/>
    </source>
</evidence>
<gene>
    <name evidence="1" type="ORF">JS528_09525</name>
</gene>
<keyword evidence="2" id="KW-1185">Reference proteome</keyword>
<evidence type="ECO:0000313" key="1">
    <source>
        <dbReference type="EMBL" id="MBT1173574.1"/>
    </source>
</evidence>
<protein>
    <submittedName>
        <fullName evidence="1">Uncharacterized protein</fullName>
    </submittedName>
</protein>
<proteinExistence type="predicted"/>
<accession>A0ABS5URH0</accession>
<name>A0ABS5URH0_9BIFI</name>
<sequence>MTVSYRQARDIMAGIYAGECTTSPEGYENANYWKVPTDAPPDLEQADDCTRLISKETGEITPFHTFPFDEEGQSNLSWINAMTPVYDDTADPEYLDLLKRYQAEYGEGYFDDNPVHGLTETQIKANITTALAD</sequence>